<dbReference type="EMBL" id="JANFMP010000004">
    <property type="protein sequence ID" value="MDG4526384.1"/>
    <property type="molecule type" value="Genomic_DNA"/>
</dbReference>
<dbReference type="Proteomes" id="UP001152875">
    <property type="component" value="Unassembled WGS sequence"/>
</dbReference>
<evidence type="ECO:0000256" key="4">
    <source>
        <dbReference type="ARBA" id="ARBA00022801"/>
    </source>
</evidence>
<dbReference type="CDD" id="cd00585">
    <property type="entry name" value="Peptidase_C1B"/>
    <property type="match status" value="1"/>
</dbReference>
<dbReference type="RefSeq" id="WP_024375828.1">
    <property type="nucleotide sequence ID" value="NZ_JAIMDW010000006.1"/>
</dbReference>
<dbReference type="SUPFAM" id="SSF54001">
    <property type="entry name" value="Cysteine proteinases"/>
    <property type="match status" value="1"/>
</dbReference>
<comment type="catalytic activity">
    <reaction evidence="1">
        <text>Inactivates bleomycin B2 (a cytotoxic glycometallopeptide) by hydrolysis of a carboxyamide bond of beta-aminoalanine, but also shows general aminopeptidase activity. The specificity varies somewhat with source, but amino acid arylamides of Met, Leu and Ala are preferred.</text>
        <dbReference type="EC" id="3.4.22.40"/>
    </reaction>
</comment>
<dbReference type="Gene3D" id="3.90.70.10">
    <property type="entry name" value="Cysteine proteinases"/>
    <property type="match status" value="1"/>
</dbReference>
<dbReference type="PROSITE" id="PS00639">
    <property type="entry name" value="THIOL_PROTEASE_HIS"/>
    <property type="match status" value="1"/>
</dbReference>
<evidence type="ECO:0000256" key="1">
    <source>
        <dbReference type="ARBA" id="ARBA00000423"/>
    </source>
</evidence>
<sequence>MSTLDFDFTERLYANYLANPSLQATENAVSHNGLLKSLETRQSAIDNDYVFSIDLTKDAVSNQKASGRCWMFAALNTFRHKLISDFKLENFELSQAHTFFWDKYEKSNWFLEQIIATADQEIGSRKVKFLLDTPQQDGGQWDMVVALFEKYGVVPKSVYPESISSSASRELNQYLNKLLRQDAQILRDLLAKGASPEEVQTQKENLLQEIFNFLAVNLGLPPRSFDFAYRDKDNVYHRDTNVTPQAFYEKYVGLKLSDYVSIINAPTTDKPYNKSYTVELLGNVVGAPAVRYLNVEMNRFKKLAIAQLKAGESVWFGSDVGQSSNRQTGIMATNTYDFSSGLGIHFHQDKAGRLDYSESLMTHAMVLTGVDLDDNELPLKWKVENSWGDKVGDKGYFVASDSWMDEYTYQIVVRKEFLTQEELAAYQAQPQVLAPWDPMGALA</sequence>
<evidence type="ECO:0000256" key="3">
    <source>
        <dbReference type="ARBA" id="ARBA00022670"/>
    </source>
</evidence>
<dbReference type="FunFam" id="3.90.70.10:FF:000091">
    <property type="entry name" value="Aminopeptidase C"/>
    <property type="match status" value="1"/>
</dbReference>
<accession>A0A9X4MUQ9</accession>
<feature type="active site" evidence="7">
    <location>
        <position position="385"/>
    </location>
</feature>
<name>A0A9X4MUQ9_STRSU</name>
<dbReference type="GO" id="GO:0006508">
    <property type="term" value="P:proteolysis"/>
    <property type="evidence" value="ECO:0007669"/>
    <property type="project" value="UniProtKB-KW"/>
</dbReference>
<dbReference type="GO" id="GO:0043418">
    <property type="term" value="P:homocysteine catabolic process"/>
    <property type="evidence" value="ECO:0007669"/>
    <property type="project" value="TreeGrafter"/>
</dbReference>
<reference evidence="8" key="1">
    <citation type="submission" date="2022-07" db="EMBL/GenBank/DDBJ databases">
        <title>Whole Genome Sequencing of Streptococcus suis.</title>
        <authorList>
            <person name="Dai X."/>
            <person name="Huang J."/>
            <person name="Wang L."/>
        </authorList>
    </citation>
    <scope>NUCLEOTIDE SEQUENCE</scope>
    <source>
        <strain evidence="8">XNB2</strain>
    </source>
</reference>
<evidence type="ECO:0000256" key="5">
    <source>
        <dbReference type="ARBA" id="ARBA00022807"/>
    </source>
</evidence>
<comment type="caution">
    <text evidence="8">The sequence shown here is derived from an EMBL/GenBank/DDBJ whole genome shotgun (WGS) entry which is preliminary data.</text>
</comment>
<dbReference type="PIRSF" id="PIRSF005700">
    <property type="entry name" value="PepC"/>
    <property type="match status" value="1"/>
</dbReference>
<gene>
    <name evidence="8" type="primary">pepC</name>
    <name evidence="8" type="ORF">NOL13_02980</name>
</gene>
<dbReference type="InterPro" id="IPR000169">
    <property type="entry name" value="Pept_cys_AS"/>
</dbReference>
<dbReference type="InterPro" id="IPR038765">
    <property type="entry name" value="Papain-like_cys_pep_sf"/>
</dbReference>
<dbReference type="GO" id="GO:0005737">
    <property type="term" value="C:cytoplasm"/>
    <property type="evidence" value="ECO:0007669"/>
    <property type="project" value="TreeGrafter"/>
</dbReference>
<dbReference type="PROSITE" id="PS00139">
    <property type="entry name" value="THIOL_PROTEASE_CYS"/>
    <property type="match status" value="1"/>
</dbReference>
<evidence type="ECO:0000256" key="2">
    <source>
        <dbReference type="ARBA" id="ARBA00022438"/>
    </source>
</evidence>
<keyword evidence="3 6" id="KW-0645">Protease</keyword>
<dbReference type="InterPro" id="IPR025660">
    <property type="entry name" value="Pept_his_AS"/>
</dbReference>
<dbReference type="GO" id="GO:0004197">
    <property type="term" value="F:cysteine-type endopeptidase activity"/>
    <property type="evidence" value="ECO:0007669"/>
    <property type="project" value="UniProtKB-EC"/>
</dbReference>
<proteinExistence type="inferred from homology"/>
<keyword evidence="4 6" id="KW-0378">Hydrolase</keyword>
<feature type="active site" evidence="7">
    <location>
        <position position="69"/>
    </location>
</feature>
<dbReference type="InterPro" id="IPR004134">
    <property type="entry name" value="Peptidase_C1B"/>
</dbReference>
<keyword evidence="5 6" id="KW-0788">Thiol protease</keyword>
<evidence type="ECO:0000313" key="8">
    <source>
        <dbReference type="EMBL" id="MDG4526384.1"/>
    </source>
</evidence>
<comment type="similarity">
    <text evidence="6">Belongs to the peptidase C1 family.</text>
</comment>
<organism evidence="8 9">
    <name type="scientific">Streptococcus suis</name>
    <dbReference type="NCBI Taxonomy" id="1307"/>
    <lineage>
        <taxon>Bacteria</taxon>
        <taxon>Bacillati</taxon>
        <taxon>Bacillota</taxon>
        <taxon>Bacilli</taxon>
        <taxon>Lactobacillales</taxon>
        <taxon>Streptococcaceae</taxon>
        <taxon>Streptococcus</taxon>
    </lineage>
</organism>
<dbReference type="PANTHER" id="PTHR10363:SF2">
    <property type="entry name" value="BLEOMYCIN HYDROLASE"/>
    <property type="match status" value="1"/>
</dbReference>
<dbReference type="GO" id="GO:0070005">
    <property type="term" value="F:cysteine-type aminopeptidase activity"/>
    <property type="evidence" value="ECO:0007669"/>
    <property type="project" value="InterPro"/>
</dbReference>
<feature type="active site" evidence="7">
    <location>
        <position position="363"/>
    </location>
</feature>
<keyword evidence="2 6" id="KW-0031">Aminopeptidase</keyword>
<protein>
    <recommendedName>
        <fullName evidence="6">Aminopeptidase</fullName>
    </recommendedName>
</protein>
<dbReference type="GO" id="GO:0009636">
    <property type="term" value="P:response to toxic substance"/>
    <property type="evidence" value="ECO:0007669"/>
    <property type="project" value="TreeGrafter"/>
</dbReference>
<dbReference type="AlphaFoldDB" id="A0A9X4MUQ9"/>
<dbReference type="PANTHER" id="PTHR10363">
    <property type="entry name" value="BLEOMYCIN HYDROLASE"/>
    <property type="match status" value="1"/>
</dbReference>
<evidence type="ECO:0000313" key="9">
    <source>
        <dbReference type="Proteomes" id="UP001152875"/>
    </source>
</evidence>
<evidence type="ECO:0000256" key="7">
    <source>
        <dbReference type="PIRSR" id="PIRSR005700-1"/>
    </source>
</evidence>
<dbReference type="Pfam" id="PF03051">
    <property type="entry name" value="Peptidase_C1_2"/>
    <property type="match status" value="1"/>
</dbReference>
<evidence type="ECO:0000256" key="6">
    <source>
        <dbReference type="PIRNR" id="PIRNR005700"/>
    </source>
</evidence>